<dbReference type="RefSeq" id="WP_106147350.1">
    <property type="nucleotide sequence ID" value="NZ_PVYX01000002.1"/>
</dbReference>
<dbReference type="OrthoDB" id="9770043at2"/>
<feature type="signal peptide" evidence="1">
    <location>
        <begin position="1"/>
        <end position="23"/>
    </location>
</feature>
<gene>
    <name evidence="3" type="ORF">CLV81_3884</name>
</gene>
<dbReference type="InterPro" id="IPR011042">
    <property type="entry name" value="6-blade_b-propeller_TolB-like"/>
</dbReference>
<dbReference type="PROSITE" id="PS51257">
    <property type="entry name" value="PROKAR_LIPOPROTEIN"/>
    <property type="match status" value="1"/>
</dbReference>
<dbReference type="Gene3D" id="2.120.10.30">
    <property type="entry name" value="TolB, C-terminal domain"/>
    <property type="match status" value="1"/>
</dbReference>
<dbReference type="InterPro" id="IPR012938">
    <property type="entry name" value="Glc/Sorbosone_DH"/>
</dbReference>
<feature type="domain" description="Glucose/Sorbosone dehydrogenase" evidence="2">
    <location>
        <begin position="59"/>
        <end position="342"/>
    </location>
</feature>
<organism evidence="3 4">
    <name type="scientific">Flagellimonas meridianipacifica</name>
    <dbReference type="NCBI Taxonomy" id="1080225"/>
    <lineage>
        <taxon>Bacteria</taxon>
        <taxon>Pseudomonadati</taxon>
        <taxon>Bacteroidota</taxon>
        <taxon>Flavobacteriia</taxon>
        <taxon>Flavobacteriales</taxon>
        <taxon>Flavobacteriaceae</taxon>
        <taxon>Flagellimonas</taxon>
    </lineage>
</organism>
<proteinExistence type="predicted"/>
<keyword evidence="4" id="KW-1185">Reference proteome</keyword>
<evidence type="ECO:0000259" key="2">
    <source>
        <dbReference type="Pfam" id="PF07995"/>
    </source>
</evidence>
<reference evidence="3 4" key="1">
    <citation type="submission" date="2018-03" db="EMBL/GenBank/DDBJ databases">
        <title>Genomic Encyclopedia of Archaeal and Bacterial Type Strains, Phase II (KMG-II): from individual species to whole genera.</title>
        <authorList>
            <person name="Goeker M."/>
        </authorList>
    </citation>
    <scope>NUCLEOTIDE SEQUENCE [LARGE SCALE GENOMIC DNA]</scope>
    <source>
        <strain evidence="3 4">DSM 25027</strain>
    </source>
</reference>
<dbReference type="SUPFAM" id="SSF50952">
    <property type="entry name" value="Soluble quinoprotein glucose dehydrogenase"/>
    <property type="match status" value="1"/>
</dbReference>
<dbReference type="AlphaFoldDB" id="A0A2T0MDA0"/>
<protein>
    <submittedName>
        <fullName evidence="3">Glucose/sorbosone dehydrogenase</fullName>
    </submittedName>
</protein>
<dbReference type="Pfam" id="PF07995">
    <property type="entry name" value="GSDH"/>
    <property type="match status" value="1"/>
</dbReference>
<comment type="caution">
    <text evidence="3">The sequence shown here is derived from an EMBL/GenBank/DDBJ whole genome shotgun (WGS) entry which is preliminary data.</text>
</comment>
<evidence type="ECO:0000313" key="3">
    <source>
        <dbReference type="EMBL" id="PRX55471.1"/>
    </source>
</evidence>
<evidence type="ECO:0000313" key="4">
    <source>
        <dbReference type="Proteomes" id="UP000237640"/>
    </source>
</evidence>
<name>A0A2T0MDA0_9FLAO</name>
<dbReference type="Proteomes" id="UP000237640">
    <property type="component" value="Unassembled WGS sequence"/>
</dbReference>
<dbReference type="PANTHER" id="PTHR19328">
    <property type="entry name" value="HEDGEHOG-INTERACTING PROTEIN"/>
    <property type="match status" value="1"/>
</dbReference>
<dbReference type="EMBL" id="PVYX01000002">
    <property type="protein sequence ID" value="PRX55471.1"/>
    <property type="molecule type" value="Genomic_DNA"/>
</dbReference>
<evidence type="ECO:0000256" key="1">
    <source>
        <dbReference type="SAM" id="SignalP"/>
    </source>
</evidence>
<dbReference type="PANTHER" id="PTHR19328:SF75">
    <property type="entry name" value="ALDOSE SUGAR DEHYDROGENASE YLII"/>
    <property type="match status" value="1"/>
</dbReference>
<sequence length="390" mass="42505">MKKIALISVVTFLLLLSCSDDNGTTTNSDDVDPGDTTFTLQNAFPNLSFSRPVDFQSPGDSSSRVFVVEQGGIIRVFNNDESEESSDVFLDISSQINTTANEQGLLGLAFHPNFESNGYFYVNYTPSTTLSVTSRFQVSSSNPALADPNSELVLLEIPQPFTNHNGGQLAFGPDGFLYIASGDGGSGGDPDNNAQDRSNLLGAILRIDVDVTSNGLNYSIPANNPFLGQNNIREEIFAYGFRNPWRMSFDTQTGNLWSGDVGQDEREEINLVTSGGNYGWRLFEGTFCFSGDCDNDGLVPPVFEYEHNGNDQSITGGHVYRGSLTPSLVGNYIYADFIDGRIWGLNAFSSNPEDTLLINSNLNISSFGVDAQNELFICAFDGSIYRLVEN</sequence>
<keyword evidence="1" id="KW-0732">Signal</keyword>
<accession>A0A2T0MDA0</accession>
<dbReference type="InterPro" id="IPR011041">
    <property type="entry name" value="Quinoprot_gluc/sorb_DH_b-prop"/>
</dbReference>
<feature type="chain" id="PRO_5015492849" evidence="1">
    <location>
        <begin position="24"/>
        <end position="390"/>
    </location>
</feature>